<organism evidence="1">
    <name type="scientific">Niallia circulans</name>
    <name type="common">Bacillus circulans</name>
    <dbReference type="NCBI Taxonomy" id="1397"/>
    <lineage>
        <taxon>Bacteria</taxon>
        <taxon>Bacillati</taxon>
        <taxon>Bacillota</taxon>
        <taxon>Bacilli</taxon>
        <taxon>Bacillales</taxon>
        <taxon>Bacillaceae</taxon>
        <taxon>Niallia</taxon>
    </lineage>
</organism>
<protein>
    <submittedName>
        <fullName evidence="1">Uncharacterized protein</fullName>
    </submittedName>
</protein>
<dbReference type="RefSeq" id="WP_212120510.1">
    <property type="nucleotide sequence ID" value="NZ_JAGTPX020000018.1"/>
</dbReference>
<proteinExistence type="predicted"/>
<gene>
    <name evidence="1" type="ORF">KD144_17845</name>
</gene>
<name>A0A941GJT8_NIACI</name>
<reference evidence="1" key="1">
    <citation type="submission" date="2021-04" db="EMBL/GenBank/DDBJ databases">
        <title>Genomic analysis of electroactive and textile dye degrading Bacillus circulans strain: DC10 isolated from constructed wetland-microbial fuel cells treating textile dye wastewaters.</title>
        <authorList>
            <person name="Patel D.U."/>
            <person name="Desai C.R."/>
        </authorList>
    </citation>
    <scope>NUCLEOTIDE SEQUENCE</scope>
    <source>
        <strain evidence="1">DC10</strain>
    </source>
</reference>
<accession>A0A941GJT8</accession>
<evidence type="ECO:0000313" key="1">
    <source>
        <dbReference type="EMBL" id="MBR8671402.1"/>
    </source>
</evidence>
<sequence length="277" mass="29911">MSVSINSNYPNLYGNWTTASITNSMASTQQTSTNSESAFKDYMQLATSTQSISSGNYSSSTTDLASLTTEQKTAYLETMLKRLESTDSKSSNLPESLQAAMNTVSDLLSNFDASNSSEEEVSELFAAVKETLEKAKPSKAEMQANGMTPPPPPLNNTAIQMDDTSTETSTGLSVDQMKVLISNLIDTLNAEGDSTNVITNTLSPAITDQLSNYDETTATDEETQTLFDNLMKLLKTNQQSTLTDTNAVSSSEEIFPSSIQMTGTSLPPFNWNPNITV</sequence>
<dbReference type="AlphaFoldDB" id="A0A941GJT8"/>
<comment type="caution">
    <text evidence="1">The sequence shown here is derived from an EMBL/GenBank/DDBJ whole genome shotgun (WGS) entry which is preliminary data.</text>
</comment>
<dbReference type="EMBL" id="JAGTPX010000021">
    <property type="protein sequence ID" value="MBR8671402.1"/>
    <property type="molecule type" value="Genomic_DNA"/>
</dbReference>